<reference evidence="2 3" key="1">
    <citation type="submission" date="2014-06" db="EMBL/GenBank/DDBJ databases">
        <title>Whole Genome Sequences of Three Symbiotic Endozoicomonas Bacteria.</title>
        <authorList>
            <person name="Neave M.J."/>
            <person name="Apprill A."/>
            <person name="Voolstra C.R."/>
        </authorList>
    </citation>
    <scope>NUCLEOTIDE SEQUENCE [LARGE SCALE GENOMIC DNA]</scope>
    <source>
        <strain evidence="2 3">DSM 25634</strain>
    </source>
</reference>
<dbReference type="RefSeq" id="WP_034839807.1">
    <property type="nucleotide sequence ID" value="NZ_JOKH01000005.1"/>
</dbReference>
<dbReference type="AlphaFoldDB" id="A0A081ND37"/>
<comment type="caution">
    <text evidence="2">The sequence shown here is derived from an EMBL/GenBank/DDBJ whole genome shotgun (WGS) entry which is preliminary data.</text>
</comment>
<protein>
    <submittedName>
        <fullName evidence="2">Uncharacterized protein</fullName>
    </submittedName>
</protein>
<dbReference type="Proteomes" id="UP000028073">
    <property type="component" value="Unassembled WGS sequence"/>
</dbReference>
<organism evidence="2 3">
    <name type="scientific">Endozoicomonas numazuensis</name>
    <dbReference type="NCBI Taxonomy" id="1137799"/>
    <lineage>
        <taxon>Bacteria</taxon>
        <taxon>Pseudomonadati</taxon>
        <taxon>Pseudomonadota</taxon>
        <taxon>Gammaproteobacteria</taxon>
        <taxon>Oceanospirillales</taxon>
        <taxon>Endozoicomonadaceae</taxon>
        <taxon>Endozoicomonas</taxon>
    </lineage>
</organism>
<name>A0A081ND37_9GAMM</name>
<feature type="region of interest" description="Disordered" evidence="1">
    <location>
        <begin position="1"/>
        <end position="20"/>
    </location>
</feature>
<evidence type="ECO:0000313" key="2">
    <source>
        <dbReference type="EMBL" id="KEQ16360.1"/>
    </source>
</evidence>
<feature type="compositionally biased region" description="Polar residues" evidence="1">
    <location>
        <begin position="9"/>
        <end position="20"/>
    </location>
</feature>
<accession>A0A081ND37</accession>
<dbReference type="STRING" id="1137799.GZ78_20990"/>
<gene>
    <name evidence="2" type="ORF">GZ78_20990</name>
</gene>
<keyword evidence="3" id="KW-1185">Reference proteome</keyword>
<evidence type="ECO:0000256" key="1">
    <source>
        <dbReference type="SAM" id="MobiDB-lite"/>
    </source>
</evidence>
<sequence>MDSLFPGSQEGSPFASLNTEESPLTSLQSMSLGDEVVFTPRKEGTFKGYSVWVHEGTKSQPFIENEVLIENRRPIPERSLSERVVIAEKCDDRSWYTHYFFGTFISWLTEPREYKTYLNEVDDYRAACKKDNISISEKLRMLSSLSRHCKSVVFSLESKQRGWMTFTDLDQTRLDTFREELKKLKDETWYIMGLEAPEKGTIYTTEDEFFSRENYASGQSATVAKVKYKNGFEAVFKPTSHQHTVESAAADRFGLLETQGDIKPIITEPNSGFEERQWQDLKTSKEVAAFHALDGVLGTNVTPRTRWTPGEETDVLTEELAVDSYNMFEQESEYVSDDAQARLRPKLLEIYNNERAGHELELQVSHEFPVEQAPSKEEQARLHIEGELVPLRKEDGSQVLIAWSNRFPDGYTPTQEELEKMHLHGMLHIRKLVPRIVPMSPSSRTMQASMSNLQLLDFLMATSTLQPRTFKFYEAEDGDGLPDWRPEASNAKQQFFKANFATSIPKRIDRETADRILATPAEAITQIAITHQLTDQQAAFMRERFEHLKIIIDATVNGREIPEDSGQHIKGKLYIIDDWDQDTLNDSAMEKGSYMNEYVLKPRMEAQPFEPLSAAQAKLANRAVLFCELDSLMGIHLTPPTWYSEHMGENGYCQEFVQDAKELVTEKPVPLPTERQADYRDQVPDIVRGVNKINGYVVDPQHIPDDIQTLSDQELLQLHTAGHLKVTQSRTVDILPLESAAPELQKCMANSQLLDFITGSVDRNPGNFLYVKEIRQNGSTVWVPRMIDNDLSFLARLVSSNPVEMSIQDINSQHASIGFPAQVDLETAQHIVKIDPKELILLAQVHQLHITEIAALVDRFRALKETLEYLLEVRESLKGLVADGNPPGVNEALHACLLGKDTEDDREKVSDMLEDLDHFPGRLNLEAFLQGDKVPFDCRKYLKGNIRLVEQWDLRTYQHSIQDSNSYVRRHILERRIEELPNLKDTNPELMAKTLNELMPTLGPRSLARALVRYRPGEVSDMMEVYSQKYGVKTFAAANQLTAFVNEYFEQRMQLERARFERNDVPVELIPGPRLEADKALLIHKMLGKDCSAQSIGHAIYWTQVNGLKSYEVFHSLMTQLQSRLQKEKPHQHKQPSYEFKQAFPELCGPDVPKSRRALLEFCFSTFSDKTAPEVPIVMMRFWDRMQQTIEVDPGASWAITNSPEFIEALDTLTTTPDLLNTLTNRLQDQDMATCNNVLRGQLLPQRAPGAPARDPEKEQETLTLLAKCFNSELL</sequence>
<proteinExistence type="predicted"/>
<evidence type="ECO:0000313" key="3">
    <source>
        <dbReference type="Proteomes" id="UP000028073"/>
    </source>
</evidence>
<dbReference type="OrthoDB" id="9816612at2"/>
<dbReference type="EMBL" id="JOKH01000005">
    <property type="protein sequence ID" value="KEQ16360.1"/>
    <property type="molecule type" value="Genomic_DNA"/>
</dbReference>